<dbReference type="Proteomes" id="UP001595528">
    <property type="component" value="Unassembled WGS sequence"/>
</dbReference>
<keyword evidence="2" id="KW-1185">Reference proteome</keyword>
<evidence type="ECO:0000313" key="1">
    <source>
        <dbReference type="EMBL" id="MFC3228298.1"/>
    </source>
</evidence>
<comment type="caution">
    <text evidence="1">The sequence shown here is derived from an EMBL/GenBank/DDBJ whole genome shotgun (WGS) entry which is preliminary data.</text>
</comment>
<dbReference type="CDD" id="cd00657">
    <property type="entry name" value="Ferritin_like"/>
    <property type="match status" value="1"/>
</dbReference>
<dbReference type="SUPFAM" id="SSF47240">
    <property type="entry name" value="Ferritin-like"/>
    <property type="match status" value="1"/>
</dbReference>
<organism evidence="1 2">
    <name type="scientific">Marinibaculum pumilum</name>
    <dbReference type="NCBI Taxonomy" id="1766165"/>
    <lineage>
        <taxon>Bacteria</taxon>
        <taxon>Pseudomonadati</taxon>
        <taxon>Pseudomonadota</taxon>
        <taxon>Alphaproteobacteria</taxon>
        <taxon>Rhodospirillales</taxon>
        <taxon>Rhodospirillaceae</taxon>
        <taxon>Marinibaculum</taxon>
    </lineage>
</organism>
<reference evidence="2" key="1">
    <citation type="journal article" date="2019" name="Int. J. Syst. Evol. Microbiol.">
        <title>The Global Catalogue of Microorganisms (GCM) 10K type strain sequencing project: providing services to taxonomists for standard genome sequencing and annotation.</title>
        <authorList>
            <consortium name="The Broad Institute Genomics Platform"/>
            <consortium name="The Broad Institute Genome Sequencing Center for Infectious Disease"/>
            <person name="Wu L."/>
            <person name="Ma J."/>
        </authorList>
    </citation>
    <scope>NUCLEOTIDE SEQUENCE [LARGE SCALE GENOMIC DNA]</scope>
    <source>
        <strain evidence="2">KCTC 42964</strain>
    </source>
</reference>
<accession>A0ABV7L0V7</accession>
<protein>
    <submittedName>
        <fullName evidence="1">Ferritin-like domain-containing protein</fullName>
    </submittedName>
</protein>
<dbReference type="RefSeq" id="WP_379901284.1">
    <property type="nucleotide sequence ID" value="NZ_JBHRTR010000028.1"/>
</dbReference>
<dbReference type="Gene3D" id="1.10.620.20">
    <property type="entry name" value="Ribonucleotide Reductase, subunit A"/>
    <property type="match status" value="1"/>
</dbReference>
<dbReference type="InterPro" id="IPR012348">
    <property type="entry name" value="RNR-like"/>
</dbReference>
<proteinExistence type="predicted"/>
<name>A0ABV7L0V7_9PROT</name>
<dbReference type="EMBL" id="JBHRTR010000028">
    <property type="protein sequence ID" value="MFC3228298.1"/>
    <property type="molecule type" value="Genomic_DNA"/>
</dbReference>
<evidence type="ECO:0000313" key="2">
    <source>
        <dbReference type="Proteomes" id="UP001595528"/>
    </source>
</evidence>
<gene>
    <name evidence="1" type="ORF">ACFOGJ_13720</name>
</gene>
<sequence length="285" mass="32372">MARHWTLDDIPWDRFEPAKVDPEVLRAVKAACLVEYNAADYVRYLHNVFADDAEFREAASSWGVEEVQHGKALARWVGLADPEFDFDDALKRFREGYSLPMDASESVRGSRAGELIARCVVEVGTSSFYSAIRDAADEPVLKVICAKIAGDEFRHFKLFLDHFRRYQPMERLPLVRRLYVAMTRINEASDDELAMAYYCGNGLTEPYDRKRHAAAYGARASRLYRFGHIQRATGMVLKACDLKAQGRLSKYAARATWRLIQWRGRQMAKLAGAPAEDPQDLARAA</sequence>
<dbReference type="InterPro" id="IPR009078">
    <property type="entry name" value="Ferritin-like_SF"/>
</dbReference>